<dbReference type="EMBL" id="QWEI01000013">
    <property type="protein sequence ID" value="RHW32365.1"/>
    <property type="molecule type" value="Genomic_DNA"/>
</dbReference>
<dbReference type="Proteomes" id="UP000265692">
    <property type="component" value="Unassembled WGS sequence"/>
</dbReference>
<dbReference type="PANTHER" id="PTHR30419">
    <property type="entry name" value="HTH-TYPE TRANSCRIPTIONAL REGULATOR YBHD"/>
    <property type="match status" value="1"/>
</dbReference>
<dbReference type="Pfam" id="PF00126">
    <property type="entry name" value="HTH_1"/>
    <property type="match status" value="1"/>
</dbReference>
<name>A0A396SAU9_9BACL</name>
<dbReference type="GO" id="GO:0003700">
    <property type="term" value="F:DNA-binding transcription factor activity"/>
    <property type="evidence" value="ECO:0007669"/>
    <property type="project" value="InterPro"/>
</dbReference>
<keyword evidence="4" id="KW-0804">Transcription</keyword>
<dbReference type="Gene3D" id="3.40.190.290">
    <property type="match status" value="1"/>
</dbReference>
<organism evidence="6 7">
    <name type="scientific">Ureibacillus yapensis</name>
    <dbReference type="NCBI Taxonomy" id="2304605"/>
    <lineage>
        <taxon>Bacteria</taxon>
        <taxon>Bacillati</taxon>
        <taxon>Bacillota</taxon>
        <taxon>Bacilli</taxon>
        <taxon>Bacillales</taxon>
        <taxon>Caryophanaceae</taxon>
        <taxon>Ureibacillus</taxon>
    </lineage>
</organism>
<evidence type="ECO:0000256" key="1">
    <source>
        <dbReference type="ARBA" id="ARBA00009437"/>
    </source>
</evidence>
<accession>A0A396SAU9</accession>
<dbReference type="SUPFAM" id="SSF46785">
    <property type="entry name" value="Winged helix' DNA-binding domain"/>
    <property type="match status" value="1"/>
</dbReference>
<dbReference type="PROSITE" id="PS50931">
    <property type="entry name" value="HTH_LYSR"/>
    <property type="match status" value="1"/>
</dbReference>
<dbReference type="Gene3D" id="1.10.10.10">
    <property type="entry name" value="Winged helix-like DNA-binding domain superfamily/Winged helix DNA-binding domain"/>
    <property type="match status" value="1"/>
</dbReference>
<dbReference type="PANTHER" id="PTHR30419:SF28">
    <property type="entry name" value="HTH-TYPE TRANSCRIPTIONAL REGULATOR BSDA"/>
    <property type="match status" value="1"/>
</dbReference>
<dbReference type="GO" id="GO:0005829">
    <property type="term" value="C:cytosol"/>
    <property type="evidence" value="ECO:0007669"/>
    <property type="project" value="TreeGrafter"/>
</dbReference>
<dbReference type="InterPro" id="IPR036388">
    <property type="entry name" value="WH-like_DNA-bd_sf"/>
</dbReference>
<comment type="caution">
    <text evidence="6">The sequence shown here is derived from an EMBL/GenBank/DDBJ whole genome shotgun (WGS) entry which is preliminary data.</text>
</comment>
<dbReference type="GO" id="GO:0003677">
    <property type="term" value="F:DNA binding"/>
    <property type="evidence" value="ECO:0007669"/>
    <property type="project" value="UniProtKB-KW"/>
</dbReference>
<dbReference type="Pfam" id="PF03466">
    <property type="entry name" value="LysR_substrate"/>
    <property type="match status" value="1"/>
</dbReference>
<dbReference type="InterPro" id="IPR036390">
    <property type="entry name" value="WH_DNA-bd_sf"/>
</dbReference>
<evidence type="ECO:0000259" key="5">
    <source>
        <dbReference type="PROSITE" id="PS50931"/>
    </source>
</evidence>
<keyword evidence="7" id="KW-1185">Reference proteome</keyword>
<protein>
    <submittedName>
        <fullName evidence="6">LysR family transcriptional regulator</fullName>
    </submittedName>
</protein>
<dbReference type="CDD" id="cd05466">
    <property type="entry name" value="PBP2_LTTR_substrate"/>
    <property type="match status" value="1"/>
</dbReference>
<evidence type="ECO:0000256" key="3">
    <source>
        <dbReference type="ARBA" id="ARBA00023125"/>
    </source>
</evidence>
<sequence length="306" mass="35295">MRCHEMEFRRIRYFATIVEEGNISLAAKKLNMAQPPLSQQLKLLEEELNMKLLERNTRNLTLTEEGKVFYEKSLEILEVVERTKQRMKEISEGISGTLNIGMIPSLGAELLPEKIKDFYHRYPKVKFQIWEGDPNRIMELLEKRVIEIGIVRLPIDYELFEAISFPEEPFVAVMSKSMEINQESQSINLVELKDKPLMLLRRHKGTSSYTESIYVGDTLKKACANLGFEPNIMCESSDLMTLLTWASYDIGIAIIPKSAEKTIPNSSLLFKQITNPVVMARPPAVIWLKGRYLSTVAKLFKQYFEH</sequence>
<evidence type="ECO:0000256" key="2">
    <source>
        <dbReference type="ARBA" id="ARBA00023015"/>
    </source>
</evidence>
<dbReference type="FunFam" id="1.10.10.10:FF:000001">
    <property type="entry name" value="LysR family transcriptional regulator"/>
    <property type="match status" value="1"/>
</dbReference>
<dbReference type="PRINTS" id="PR00039">
    <property type="entry name" value="HTHLYSR"/>
</dbReference>
<evidence type="ECO:0000313" key="7">
    <source>
        <dbReference type="Proteomes" id="UP000265692"/>
    </source>
</evidence>
<proteinExistence type="inferred from homology"/>
<dbReference type="InterPro" id="IPR050950">
    <property type="entry name" value="HTH-type_LysR_regulators"/>
</dbReference>
<gene>
    <name evidence="6" type="ORF">D1B33_16655</name>
</gene>
<comment type="similarity">
    <text evidence="1">Belongs to the LysR transcriptional regulatory family.</text>
</comment>
<dbReference type="InterPro" id="IPR005119">
    <property type="entry name" value="LysR_subst-bd"/>
</dbReference>
<evidence type="ECO:0000256" key="4">
    <source>
        <dbReference type="ARBA" id="ARBA00023163"/>
    </source>
</evidence>
<dbReference type="InterPro" id="IPR000847">
    <property type="entry name" value="LysR_HTH_N"/>
</dbReference>
<reference evidence="6 7" key="1">
    <citation type="submission" date="2018-08" db="EMBL/GenBank/DDBJ databases">
        <title>Lysinibacillus sp. YLB-03 draft genome sequence.</title>
        <authorList>
            <person name="Yu L."/>
        </authorList>
    </citation>
    <scope>NUCLEOTIDE SEQUENCE [LARGE SCALE GENOMIC DNA]</scope>
    <source>
        <strain evidence="6 7">YLB-03</strain>
    </source>
</reference>
<dbReference type="SUPFAM" id="SSF53850">
    <property type="entry name" value="Periplasmic binding protein-like II"/>
    <property type="match status" value="1"/>
</dbReference>
<dbReference type="AlphaFoldDB" id="A0A396SAU9"/>
<evidence type="ECO:0000313" key="6">
    <source>
        <dbReference type="EMBL" id="RHW32365.1"/>
    </source>
</evidence>
<keyword evidence="2" id="KW-0805">Transcription regulation</keyword>
<feature type="domain" description="HTH lysR-type" evidence="5">
    <location>
        <begin position="6"/>
        <end position="63"/>
    </location>
</feature>
<keyword evidence="3" id="KW-0238">DNA-binding</keyword>